<name>A0A0E0GCL3_ORYNI</name>
<reference evidence="1" key="1">
    <citation type="submission" date="2015-04" db="UniProtKB">
        <authorList>
            <consortium name="EnsemblPlants"/>
        </authorList>
    </citation>
    <scope>IDENTIFICATION</scope>
    <source>
        <strain evidence="1">SL10</strain>
    </source>
</reference>
<dbReference type="HOGENOM" id="CLU_2780212_0_0_1"/>
<accession>A0A0E0GCL3</accession>
<dbReference type="Proteomes" id="UP000006591">
    <property type="component" value="Chromosome 2"/>
</dbReference>
<sequence length="69" mass="8110">MADSPSPASFRIHIREKRNHHRRRLLTPMSFPLPASSQSLRGSTLRRDWESRKIKAASQFKNERNLIIK</sequence>
<keyword evidence="2" id="KW-1185">Reference proteome</keyword>
<evidence type="ECO:0000313" key="2">
    <source>
        <dbReference type="Proteomes" id="UP000006591"/>
    </source>
</evidence>
<evidence type="ECO:0000313" key="1">
    <source>
        <dbReference type="EnsemblPlants" id="ONIVA02G34090.1"/>
    </source>
</evidence>
<dbReference type="Gramene" id="ONIVA02G34090.1">
    <property type="protein sequence ID" value="ONIVA02G34090.1"/>
    <property type="gene ID" value="ONIVA02G34090"/>
</dbReference>
<protein>
    <submittedName>
        <fullName evidence="1">Uncharacterized protein</fullName>
    </submittedName>
</protein>
<dbReference type="AlphaFoldDB" id="A0A0E0GCL3"/>
<dbReference type="EnsemblPlants" id="ONIVA02G34090.1">
    <property type="protein sequence ID" value="ONIVA02G34090.1"/>
    <property type="gene ID" value="ONIVA02G34090"/>
</dbReference>
<organism evidence="1">
    <name type="scientific">Oryza nivara</name>
    <name type="common">Indian wild rice</name>
    <name type="synonym">Oryza sativa f. spontanea</name>
    <dbReference type="NCBI Taxonomy" id="4536"/>
    <lineage>
        <taxon>Eukaryota</taxon>
        <taxon>Viridiplantae</taxon>
        <taxon>Streptophyta</taxon>
        <taxon>Embryophyta</taxon>
        <taxon>Tracheophyta</taxon>
        <taxon>Spermatophyta</taxon>
        <taxon>Magnoliopsida</taxon>
        <taxon>Liliopsida</taxon>
        <taxon>Poales</taxon>
        <taxon>Poaceae</taxon>
        <taxon>BOP clade</taxon>
        <taxon>Oryzoideae</taxon>
        <taxon>Oryzeae</taxon>
        <taxon>Oryzinae</taxon>
        <taxon>Oryza</taxon>
    </lineage>
</organism>
<proteinExistence type="predicted"/>
<reference evidence="1" key="2">
    <citation type="submission" date="2018-04" db="EMBL/GenBank/DDBJ databases">
        <title>OnivRS2 (Oryza nivara Reference Sequence Version 2).</title>
        <authorList>
            <person name="Zhang J."/>
            <person name="Kudrna D."/>
            <person name="Lee S."/>
            <person name="Talag J."/>
            <person name="Rajasekar S."/>
            <person name="Welchert J."/>
            <person name="Hsing Y.-I."/>
            <person name="Wing R.A."/>
        </authorList>
    </citation>
    <scope>NUCLEOTIDE SEQUENCE [LARGE SCALE GENOMIC DNA]</scope>
    <source>
        <strain evidence="1">SL10</strain>
    </source>
</reference>